<dbReference type="EMBL" id="SGBB01000002">
    <property type="protein sequence ID" value="RZD19264.1"/>
    <property type="molecule type" value="Genomic_DNA"/>
</dbReference>
<evidence type="ECO:0000259" key="1">
    <source>
        <dbReference type="Pfam" id="PF01909"/>
    </source>
</evidence>
<reference evidence="2 3" key="1">
    <citation type="journal article" date="2019" name="ISME J.">
        <title>Insights into ecological role of a new deltaproteobacterial order Candidatus Acidulodesulfobacterales by metagenomics and metatranscriptomics.</title>
        <authorList>
            <person name="Tan S."/>
            <person name="Liu J."/>
            <person name="Fang Y."/>
            <person name="Hedlund B.P."/>
            <person name="Lian Z.H."/>
            <person name="Huang L.Y."/>
            <person name="Li J.T."/>
            <person name="Huang L.N."/>
            <person name="Li W.J."/>
            <person name="Jiang H.C."/>
            <person name="Dong H.L."/>
            <person name="Shu W.S."/>
        </authorList>
    </citation>
    <scope>NUCLEOTIDE SEQUENCE [LARGE SCALE GENOMIC DNA]</scope>
    <source>
        <strain evidence="2">AP1</strain>
    </source>
</reference>
<dbReference type="CDD" id="cd05403">
    <property type="entry name" value="NT_KNTase_like"/>
    <property type="match status" value="1"/>
</dbReference>
<evidence type="ECO:0000313" key="2">
    <source>
        <dbReference type="EMBL" id="RZD19264.1"/>
    </source>
</evidence>
<dbReference type="InterPro" id="IPR002934">
    <property type="entry name" value="Polymerase_NTP_transf_dom"/>
</dbReference>
<dbReference type="Pfam" id="PF01909">
    <property type="entry name" value="NTP_transf_2"/>
    <property type="match status" value="1"/>
</dbReference>
<name>A0A519BPS7_9DELT</name>
<comment type="caution">
    <text evidence="2">The sequence shown here is derived from an EMBL/GenBank/DDBJ whole genome shotgun (WGS) entry which is preliminary data.</text>
</comment>
<dbReference type="AlphaFoldDB" id="A0A519BPS7"/>
<dbReference type="InterPro" id="IPR052548">
    <property type="entry name" value="Type_VII_TA_antitoxin"/>
</dbReference>
<gene>
    <name evidence="2" type="ORF">EVG15_02175</name>
</gene>
<sequence length="115" mass="13127">MKSLKTLNLKDNEVQAITELKKRILQLYPDAAIVLFGSKARGDFNKDSDIDLLILLDAAVNSKVESNIISNALSNVYLKYPDNVFNILIKNENEWNHYKGNPFLKENINKEGIYI</sequence>
<organism evidence="2 3">
    <name type="scientific">Candidatus Acididesulfobacter diazotrophicus</name>
    <dbReference type="NCBI Taxonomy" id="2597226"/>
    <lineage>
        <taxon>Bacteria</taxon>
        <taxon>Deltaproteobacteria</taxon>
        <taxon>Candidatus Acidulodesulfobacterales</taxon>
        <taxon>Candidatus Acididesulfobacter</taxon>
    </lineage>
</organism>
<evidence type="ECO:0000313" key="3">
    <source>
        <dbReference type="Proteomes" id="UP000319296"/>
    </source>
</evidence>
<dbReference type="Proteomes" id="UP000319296">
    <property type="component" value="Unassembled WGS sequence"/>
</dbReference>
<accession>A0A519BPS7</accession>
<dbReference type="PANTHER" id="PTHR33933">
    <property type="entry name" value="NUCLEOTIDYLTRANSFERASE"/>
    <property type="match status" value="1"/>
</dbReference>
<protein>
    <submittedName>
        <fullName evidence="2">Nucleotidyltransferase domain-containing protein</fullName>
    </submittedName>
</protein>
<dbReference type="Gene3D" id="3.30.460.10">
    <property type="entry name" value="Beta Polymerase, domain 2"/>
    <property type="match status" value="1"/>
</dbReference>
<keyword evidence="2" id="KW-0808">Transferase</keyword>
<dbReference type="InterPro" id="IPR043519">
    <property type="entry name" value="NT_sf"/>
</dbReference>
<dbReference type="PANTHER" id="PTHR33933:SF1">
    <property type="entry name" value="PROTEIN ADENYLYLTRANSFERASE MNTA-RELATED"/>
    <property type="match status" value="1"/>
</dbReference>
<feature type="domain" description="Polymerase nucleotidyl transferase" evidence="1">
    <location>
        <begin position="18"/>
        <end position="114"/>
    </location>
</feature>
<dbReference type="SUPFAM" id="SSF81301">
    <property type="entry name" value="Nucleotidyltransferase"/>
    <property type="match status" value="1"/>
</dbReference>
<dbReference type="GO" id="GO:0016779">
    <property type="term" value="F:nucleotidyltransferase activity"/>
    <property type="evidence" value="ECO:0007669"/>
    <property type="project" value="InterPro"/>
</dbReference>
<proteinExistence type="predicted"/>